<keyword evidence="3 4" id="KW-0067">ATP-binding</keyword>
<dbReference type="GO" id="GO:0046872">
    <property type="term" value="F:metal ion binding"/>
    <property type="evidence" value="ECO:0007669"/>
    <property type="project" value="UniProtKB-KW"/>
</dbReference>
<comment type="catalytic activity">
    <reaction evidence="5">
        <text>(6S)-5-formyl-5,6,7,8-tetrahydrofolate + ATP = (6R)-5,10-methenyltetrahydrofolate + ADP + phosphate</text>
        <dbReference type="Rhea" id="RHEA:10488"/>
        <dbReference type="ChEBI" id="CHEBI:30616"/>
        <dbReference type="ChEBI" id="CHEBI:43474"/>
        <dbReference type="ChEBI" id="CHEBI:57455"/>
        <dbReference type="ChEBI" id="CHEBI:57457"/>
        <dbReference type="ChEBI" id="CHEBI:456216"/>
        <dbReference type="EC" id="6.3.3.2"/>
    </reaction>
</comment>
<dbReference type="PIRSF" id="PIRSF006806">
    <property type="entry name" value="FTHF_cligase"/>
    <property type="match status" value="1"/>
</dbReference>
<feature type="binding site" evidence="4">
    <location>
        <position position="48"/>
    </location>
    <ligand>
        <name>substrate</name>
    </ligand>
</feature>
<protein>
    <recommendedName>
        <fullName evidence="5">5-formyltetrahydrofolate cyclo-ligase</fullName>
        <ecNumber evidence="5">6.3.3.2</ecNumber>
    </recommendedName>
</protein>
<dbReference type="GO" id="GO:0005524">
    <property type="term" value="F:ATP binding"/>
    <property type="evidence" value="ECO:0007669"/>
    <property type="project" value="UniProtKB-KW"/>
</dbReference>
<dbReference type="InterPro" id="IPR024185">
    <property type="entry name" value="FTHF_cligase-like_sf"/>
</dbReference>
<comment type="similarity">
    <text evidence="1 5">Belongs to the 5-formyltetrahydrofolate cyclo-ligase family.</text>
</comment>
<dbReference type="PANTHER" id="PTHR23407:SF1">
    <property type="entry name" value="5-FORMYLTETRAHYDROFOLATE CYCLO-LIGASE"/>
    <property type="match status" value="1"/>
</dbReference>
<dbReference type="PANTHER" id="PTHR23407">
    <property type="entry name" value="ATPASE INHIBITOR/5-FORMYLTETRAHYDROFOLATE CYCLO-LIGASE"/>
    <property type="match status" value="1"/>
</dbReference>
<accession>A0A0R2PY30</accession>
<feature type="binding site" evidence="4">
    <location>
        <begin position="2"/>
        <end position="6"/>
    </location>
    <ligand>
        <name>ATP</name>
        <dbReference type="ChEBI" id="CHEBI:30616"/>
    </ligand>
</feature>
<dbReference type="InterPro" id="IPR002698">
    <property type="entry name" value="FTHF_cligase"/>
</dbReference>
<evidence type="ECO:0000256" key="1">
    <source>
        <dbReference type="ARBA" id="ARBA00010638"/>
    </source>
</evidence>
<dbReference type="NCBIfam" id="TIGR02727">
    <property type="entry name" value="MTHFS_bact"/>
    <property type="match status" value="1"/>
</dbReference>
<evidence type="ECO:0000313" key="6">
    <source>
        <dbReference type="EMBL" id="KRO40979.1"/>
    </source>
</evidence>
<keyword evidence="2 4" id="KW-0547">Nucleotide-binding</keyword>
<comment type="cofactor">
    <cofactor evidence="5">
        <name>Mg(2+)</name>
        <dbReference type="ChEBI" id="CHEBI:18420"/>
    </cofactor>
</comment>
<feature type="binding site" evidence="4">
    <location>
        <position position="53"/>
    </location>
    <ligand>
        <name>substrate</name>
    </ligand>
</feature>
<dbReference type="GO" id="GO:0035999">
    <property type="term" value="P:tetrahydrofolate interconversion"/>
    <property type="evidence" value="ECO:0007669"/>
    <property type="project" value="TreeGrafter"/>
</dbReference>
<dbReference type="Pfam" id="PF01812">
    <property type="entry name" value="5-FTHF_cyc-lig"/>
    <property type="match status" value="1"/>
</dbReference>
<reference evidence="7" key="1">
    <citation type="submission" date="2015-10" db="EMBL/GenBank/DDBJ databases">
        <title>Metagenome-Assembled Genomes uncover a global brackish microbiome.</title>
        <authorList>
            <person name="Hugerth L.W."/>
            <person name="Larsson J."/>
            <person name="Alneberg J."/>
            <person name="Lindh M.V."/>
            <person name="Legrand C."/>
            <person name="Pinhassi J."/>
            <person name="Andersson A."/>
        </authorList>
    </citation>
    <scope>NUCLEOTIDE SEQUENCE [LARGE SCALE GENOMIC DNA]</scope>
</reference>
<evidence type="ECO:0000313" key="7">
    <source>
        <dbReference type="Proteomes" id="UP000050874"/>
    </source>
</evidence>
<evidence type="ECO:0000256" key="2">
    <source>
        <dbReference type="ARBA" id="ARBA00022741"/>
    </source>
</evidence>
<dbReference type="Proteomes" id="UP000050874">
    <property type="component" value="Unassembled WGS sequence"/>
</dbReference>
<proteinExistence type="inferred from homology"/>
<dbReference type="InterPro" id="IPR037171">
    <property type="entry name" value="NagB/RpiA_transferase-like"/>
</dbReference>
<sequence length="188" mass="22012">MKNKYRQSILEQRKALSIQEQLDLSSKIQEKFFSFFPWKNIQVLGAYMPINNEVNLESLFQDRANENLITTVPMIAENDSMQLITLDFEKKLALNKFNIPEPLDGEVIEVAQHDLIIVPALGVDRYGFRLGYGGGYYDKFLMPIMKSKRRPKIIGLLYDFQFINTEISERHDIRFDFVFSETNIKNFT</sequence>
<name>A0A0R2PY30_9GAMM</name>
<keyword evidence="5" id="KW-0479">Metal-binding</keyword>
<dbReference type="EMBL" id="LIAV01000039">
    <property type="protein sequence ID" value="KRO40979.1"/>
    <property type="molecule type" value="Genomic_DNA"/>
</dbReference>
<dbReference type="EC" id="6.3.3.2" evidence="5"/>
<evidence type="ECO:0000256" key="4">
    <source>
        <dbReference type="PIRSR" id="PIRSR006806-1"/>
    </source>
</evidence>
<evidence type="ECO:0000256" key="3">
    <source>
        <dbReference type="ARBA" id="ARBA00022840"/>
    </source>
</evidence>
<dbReference type="SUPFAM" id="SSF100950">
    <property type="entry name" value="NagB/RpiA/CoA transferase-like"/>
    <property type="match status" value="1"/>
</dbReference>
<dbReference type="Gene3D" id="3.40.50.10420">
    <property type="entry name" value="NagB/RpiA/CoA transferase-like"/>
    <property type="match status" value="1"/>
</dbReference>
<feature type="binding site" evidence="4">
    <location>
        <begin position="129"/>
        <end position="137"/>
    </location>
    <ligand>
        <name>ATP</name>
        <dbReference type="ChEBI" id="CHEBI:30616"/>
    </ligand>
</feature>
<evidence type="ECO:0000256" key="5">
    <source>
        <dbReference type="RuleBase" id="RU361279"/>
    </source>
</evidence>
<organism evidence="6 7">
    <name type="scientific">SAR86 cluster bacterium BACL1 MAG-120920-bin57</name>
    <dbReference type="NCBI Taxonomy" id="1655571"/>
    <lineage>
        <taxon>Bacteria</taxon>
        <taxon>Pseudomonadati</taxon>
        <taxon>Pseudomonadota</taxon>
        <taxon>Gammaproteobacteria</taxon>
        <taxon>SAR86 cluster</taxon>
    </lineage>
</organism>
<gene>
    <name evidence="6" type="ORF">ABR63_01990</name>
</gene>
<comment type="caution">
    <text evidence="6">The sequence shown here is derived from an EMBL/GenBank/DDBJ whole genome shotgun (WGS) entry which is preliminary data.</text>
</comment>
<dbReference type="GO" id="GO:0030272">
    <property type="term" value="F:5-formyltetrahydrofolate cyclo-ligase activity"/>
    <property type="evidence" value="ECO:0007669"/>
    <property type="project" value="UniProtKB-EC"/>
</dbReference>
<keyword evidence="5" id="KW-0460">Magnesium</keyword>
<dbReference type="GO" id="GO:0009396">
    <property type="term" value="P:folic acid-containing compound biosynthetic process"/>
    <property type="evidence" value="ECO:0007669"/>
    <property type="project" value="TreeGrafter"/>
</dbReference>
<dbReference type="AlphaFoldDB" id="A0A0R2PY30"/>